<proteinExistence type="predicted"/>
<dbReference type="Proteomes" id="UP001180842">
    <property type="component" value="Unassembled WGS sequence"/>
</dbReference>
<protein>
    <recommendedName>
        <fullName evidence="4">DUF3899 domain-containing protein</fullName>
    </recommendedName>
</protein>
<reference evidence="2" key="1">
    <citation type="submission" date="2023-03" db="EMBL/GenBank/DDBJ databases">
        <authorList>
            <person name="Shen W."/>
            <person name="Cai J."/>
        </authorList>
    </citation>
    <scope>NUCLEOTIDE SEQUENCE</scope>
    <source>
        <strain evidence="2">P69-2</strain>
    </source>
</reference>
<feature type="transmembrane region" description="Helical" evidence="1">
    <location>
        <begin position="28"/>
        <end position="49"/>
    </location>
</feature>
<evidence type="ECO:0000313" key="2">
    <source>
        <dbReference type="EMBL" id="MDT2738001.1"/>
    </source>
</evidence>
<feature type="transmembrane region" description="Helical" evidence="1">
    <location>
        <begin position="78"/>
        <end position="98"/>
    </location>
</feature>
<evidence type="ECO:0000256" key="1">
    <source>
        <dbReference type="SAM" id="Phobius"/>
    </source>
</evidence>
<accession>A0AAE4L2K8</accession>
<name>A0AAE4L2K8_9ENTE</name>
<dbReference type="EMBL" id="JARQAI010000026">
    <property type="protein sequence ID" value="MDT2738001.1"/>
    <property type="molecule type" value="Genomic_DNA"/>
</dbReference>
<comment type="caution">
    <text evidence="2">The sequence shown here is derived from an EMBL/GenBank/DDBJ whole genome shotgun (WGS) entry which is preliminary data.</text>
</comment>
<keyword evidence="1" id="KW-1133">Transmembrane helix</keyword>
<feature type="transmembrane region" description="Helical" evidence="1">
    <location>
        <begin position="5"/>
        <end position="22"/>
    </location>
</feature>
<evidence type="ECO:0008006" key="4">
    <source>
        <dbReference type="Google" id="ProtNLM"/>
    </source>
</evidence>
<gene>
    <name evidence="2" type="ORF">P7H00_12860</name>
</gene>
<keyword evidence="1" id="KW-0812">Transmembrane</keyword>
<keyword evidence="1" id="KW-0472">Membrane</keyword>
<dbReference type="AlphaFoldDB" id="A0AAE4L2K8"/>
<evidence type="ECO:0000313" key="3">
    <source>
        <dbReference type="Proteomes" id="UP001180842"/>
    </source>
</evidence>
<sequence length="105" mass="12079">MALLLTLLFDLLMILLFLFRMFQGDQVIFIVSIVLQGLIFIDLLAVVLLRPTKNKMTASHSEDTSHRRSHQKAIPRRGGFFTQLSCIVALLLLAYYIYSVVYLFI</sequence>
<organism evidence="2 3">
    <name type="scientific">Enterococcus pseudoavium</name>
    <dbReference type="NCBI Taxonomy" id="44007"/>
    <lineage>
        <taxon>Bacteria</taxon>
        <taxon>Bacillati</taxon>
        <taxon>Bacillota</taxon>
        <taxon>Bacilli</taxon>
        <taxon>Lactobacillales</taxon>
        <taxon>Enterococcaceae</taxon>
        <taxon>Enterococcus</taxon>
    </lineage>
</organism>
<dbReference type="RefSeq" id="WP_311797482.1">
    <property type="nucleotide sequence ID" value="NZ_JARQAI010000026.1"/>
</dbReference>